<gene>
    <name evidence="2" type="ORF">NQ314_003785</name>
</gene>
<evidence type="ECO:0000313" key="3">
    <source>
        <dbReference type="Proteomes" id="UP001162156"/>
    </source>
</evidence>
<dbReference type="PANTHER" id="PTHR22731:SF3">
    <property type="entry name" value="RIBONUCLEASES P_MRP PROTEIN SUBUNIT POP1"/>
    <property type="match status" value="1"/>
</dbReference>
<dbReference type="GO" id="GO:0005655">
    <property type="term" value="C:nucleolar ribonuclease P complex"/>
    <property type="evidence" value="ECO:0007669"/>
    <property type="project" value="InterPro"/>
</dbReference>
<dbReference type="GO" id="GO:0001682">
    <property type="term" value="P:tRNA 5'-leader removal"/>
    <property type="evidence" value="ECO:0007669"/>
    <property type="project" value="InterPro"/>
</dbReference>
<evidence type="ECO:0000313" key="2">
    <source>
        <dbReference type="EMBL" id="KAJ8966007.1"/>
    </source>
</evidence>
<dbReference type="AlphaFoldDB" id="A0AAV8ZMV8"/>
<accession>A0AAV8ZMV8</accession>
<dbReference type="GO" id="GO:0000172">
    <property type="term" value="C:ribonuclease MRP complex"/>
    <property type="evidence" value="ECO:0007669"/>
    <property type="project" value="InterPro"/>
</dbReference>
<organism evidence="2 3">
    <name type="scientific">Rhamnusium bicolor</name>
    <dbReference type="NCBI Taxonomy" id="1586634"/>
    <lineage>
        <taxon>Eukaryota</taxon>
        <taxon>Metazoa</taxon>
        <taxon>Ecdysozoa</taxon>
        <taxon>Arthropoda</taxon>
        <taxon>Hexapoda</taxon>
        <taxon>Insecta</taxon>
        <taxon>Pterygota</taxon>
        <taxon>Neoptera</taxon>
        <taxon>Endopterygota</taxon>
        <taxon>Coleoptera</taxon>
        <taxon>Polyphaga</taxon>
        <taxon>Cucujiformia</taxon>
        <taxon>Chrysomeloidea</taxon>
        <taxon>Cerambycidae</taxon>
        <taxon>Lepturinae</taxon>
        <taxon>Rhagiini</taxon>
        <taxon>Rhamnusium</taxon>
    </lineage>
</organism>
<evidence type="ECO:0000259" key="1">
    <source>
        <dbReference type="Pfam" id="PF22770"/>
    </source>
</evidence>
<dbReference type="PANTHER" id="PTHR22731">
    <property type="entry name" value="RIBONUCLEASES P/MRP PROTEIN SUBUNIT POP1"/>
    <property type="match status" value="1"/>
</dbReference>
<protein>
    <recommendedName>
        <fullName evidence="1">POP1 C-terminal domain-containing protein</fullName>
    </recommendedName>
</protein>
<name>A0AAV8ZMV8_9CUCU</name>
<feature type="domain" description="POP1 C-terminal" evidence="1">
    <location>
        <begin position="16"/>
        <end position="99"/>
    </location>
</feature>
<dbReference type="Pfam" id="PF22770">
    <property type="entry name" value="POP1_C"/>
    <property type="match status" value="1"/>
</dbReference>
<dbReference type="InterPro" id="IPR039182">
    <property type="entry name" value="Pop1"/>
</dbReference>
<comment type="caution">
    <text evidence="2">The sequence shown here is derived from an EMBL/GenBank/DDBJ whole genome shotgun (WGS) entry which is preliminary data.</text>
</comment>
<dbReference type="Proteomes" id="UP001162156">
    <property type="component" value="Unassembled WGS sequence"/>
</dbReference>
<keyword evidence="3" id="KW-1185">Reference proteome</keyword>
<dbReference type="InterPro" id="IPR055079">
    <property type="entry name" value="POP1_C"/>
</dbReference>
<sequence>MERWSSIIIPIDVIMLREYRNTMRKLWLPETTTIRQSCSREVIGFVRDGDFSFLLGQSKALGYIAMSALPNLLSLKSKGKVLIRNTNSKQYRIGILEIITE</sequence>
<dbReference type="EMBL" id="JANEYF010001105">
    <property type="protein sequence ID" value="KAJ8966007.1"/>
    <property type="molecule type" value="Genomic_DNA"/>
</dbReference>
<proteinExistence type="predicted"/>
<reference evidence="2" key="1">
    <citation type="journal article" date="2023" name="Insect Mol. Biol.">
        <title>Genome sequencing provides insights into the evolution of gene families encoding plant cell wall-degrading enzymes in longhorned beetles.</title>
        <authorList>
            <person name="Shin N.R."/>
            <person name="Okamura Y."/>
            <person name="Kirsch R."/>
            <person name="Pauchet Y."/>
        </authorList>
    </citation>
    <scope>NUCLEOTIDE SEQUENCE</scope>
    <source>
        <strain evidence="2">RBIC_L_NR</strain>
    </source>
</reference>